<accession>A0ABS8EB82</accession>
<dbReference type="RefSeq" id="WP_229339846.1">
    <property type="nucleotide sequence ID" value="NZ_JAINUL010000001.1"/>
</dbReference>
<keyword evidence="1" id="KW-1133">Transmembrane helix</keyword>
<keyword evidence="1" id="KW-0812">Transmembrane</keyword>
<proteinExistence type="predicted"/>
<keyword evidence="1" id="KW-0472">Membrane</keyword>
<organism evidence="2 3">
    <name type="scientific">Streptomyces flavotricini</name>
    <dbReference type="NCBI Taxonomy" id="66888"/>
    <lineage>
        <taxon>Bacteria</taxon>
        <taxon>Bacillati</taxon>
        <taxon>Actinomycetota</taxon>
        <taxon>Actinomycetes</taxon>
        <taxon>Kitasatosporales</taxon>
        <taxon>Streptomycetaceae</taxon>
        <taxon>Streptomyces</taxon>
    </lineage>
</organism>
<evidence type="ECO:0000313" key="3">
    <source>
        <dbReference type="Proteomes" id="UP001520654"/>
    </source>
</evidence>
<dbReference type="Proteomes" id="UP001520654">
    <property type="component" value="Unassembled WGS sequence"/>
</dbReference>
<protein>
    <recommendedName>
        <fullName evidence="4">YcxB-like protein domain-containing protein</fullName>
    </recommendedName>
</protein>
<reference evidence="2 3" key="1">
    <citation type="submission" date="2021-08" db="EMBL/GenBank/DDBJ databases">
        <title>Genomic Architecture of Streptomyces flavotricini NGL1 and Streptomyces erythrochromogenes HMS4 With Differential Plant Beneficial attributes and laccase production capabilities.</title>
        <authorList>
            <person name="Salwan R."/>
            <person name="Kaur R."/>
            <person name="Sharma V."/>
        </authorList>
    </citation>
    <scope>NUCLEOTIDE SEQUENCE [LARGE SCALE GENOMIC DNA]</scope>
    <source>
        <strain evidence="2 3">NGL1</strain>
    </source>
</reference>
<evidence type="ECO:0008006" key="4">
    <source>
        <dbReference type="Google" id="ProtNLM"/>
    </source>
</evidence>
<feature type="transmembrane region" description="Helical" evidence="1">
    <location>
        <begin position="67"/>
        <end position="87"/>
    </location>
</feature>
<sequence>MDTDGEQVPVRLSYRITTADVAQALRARDARVPAGRRKRLLLIVFGALLLVFGGLASLGGGSLTRPLSVLGGGVLLLVLTFFGPQLTARAFAGLLAKAGQTTAVIDATGLCVSTADTQSRINWAAQPMYTETADTFVTLSVAKRAVAMTILPKRGAEAPADVDRLRALLDRNLQKL</sequence>
<dbReference type="EMBL" id="JAINUL010000001">
    <property type="protein sequence ID" value="MCC0098268.1"/>
    <property type="molecule type" value="Genomic_DNA"/>
</dbReference>
<comment type="caution">
    <text evidence="2">The sequence shown here is derived from an EMBL/GenBank/DDBJ whole genome shotgun (WGS) entry which is preliminary data.</text>
</comment>
<evidence type="ECO:0000256" key="1">
    <source>
        <dbReference type="SAM" id="Phobius"/>
    </source>
</evidence>
<keyword evidence="3" id="KW-1185">Reference proteome</keyword>
<name>A0ABS8EB82_9ACTN</name>
<feature type="transmembrane region" description="Helical" evidence="1">
    <location>
        <begin position="40"/>
        <end position="61"/>
    </location>
</feature>
<evidence type="ECO:0000313" key="2">
    <source>
        <dbReference type="EMBL" id="MCC0098268.1"/>
    </source>
</evidence>
<gene>
    <name evidence="2" type="ORF">K7B10_26570</name>
</gene>